<dbReference type="AlphaFoldDB" id="A0A143WRZ7"/>
<dbReference type="KEGG" id="den:MHIR_DE00200"/>
<keyword evidence="2" id="KW-1185">Reference proteome</keyword>
<accession>A0A143WRZ7</accession>
<name>A0A143WRZ7_9ENTR</name>
<sequence length="53" mass="6081">MRLMIPADCSYLVLLRYRLVASPLLIPDNKRASTWLMPISLRERSSIAACPMF</sequence>
<dbReference type="Proteomes" id="UP000095322">
    <property type="component" value="Chromosome I"/>
</dbReference>
<dbReference type="EMBL" id="LN999833">
    <property type="protein sequence ID" value="CUX96525.1"/>
    <property type="molecule type" value="Genomic_DNA"/>
</dbReference>
<evidence type="ECO:0000313" key="2">
    <source>
        <dbReference type="Proteomes" id="UP000095322"/>
    </source>
</evidence>
<gene>
    <name evidence="1" type="ORF">MHIR_DE00200</name>
</gene>
<reference evidence="2" key="1">
    <citation type="submission" date="2016-01" db="EMBL/GenBank/DDBJ databases">
        <authorList>
            <person name="Husnik F."/>
        </authorList>
    </citation>
    <scope>NUCLEOTIDE SEQUENCE [LARGE SCALE GENOMIC DNA]</scope>
</reference>
<proteinExistence type="predicted"/>
<evidence type="ECO:0000313" key="1">
    <source>
        <dbReference type="EMBL" id="CUX96525.1"/>
    </source>
</evidence>
<organism evidence="1 2">
    <name type="scientific">Candidatus Doolittlea endobia</name>
    <dbReference type="NCBI Taxonomy" id="1778262"/>
    <lineage>
        <taxon>Bacteria</taxon>
        <taxon>Pseudomonadati</taxon>
        <taxon>Pseudomonadota</taxon>
        <taxon>Gammaproteobacteria</taxon>
        <taxon>Enterobacterales</taxon>
        <taxon>Enterobacteriaceae</taxon>
        <taxon>Candidatus Doolittlea</taxon>
    </lineage>
</organism>
<protein>
    <submittedName>
        <fullName evidence="1">Uncharacterized protein</fullName>
    </submittedName>
</protein>